<comment type="caution">
    <text evidence="1">The sequence shown here is derived from an EMBL/GenBank/DDBJ whole genome shotgun (WGS) entry which is preliminary data.</text>
</comment>
<accession>A0A1J8PW01</accession>
<gene>
    <name evidence="1" type="ORF">AZE42_02298</name>
</gene>
<reference evidence="1 2" key="1">
    <citation type="submission" date="2016-03" db="EMBL/GenBank/DDBJ databases">
        <title>Comparative genomics of the ectomycorrhizal sister species Rhizopogon vinicolor and Rhizopogon vesiculosus (Basidiomycota: Boletales) reveals a divergence of the mating type B locus.</title>
        <authorList>
            <person name="Mujic A.B."/>
            <person name="Kuo A."/>
            <person name="Tritt A."/>
            <person name="Lipzen A."/>
            <person name="Chen C."/>
            <person name="Johnson J."/>
            <person name="Sharma A."/>
            <person name="Barry K."/>
            <person name="Grigoriev I.V."/>
            <person name="Spatafora J.W."/>
        </authorList>
    </citation>
    <scope>NUCLEOTIDE SEQUENCE [LARGE SCALE GENOMIC DNA]</scope>
    <source>
        <strain evidence="1 2">AM-OR11-056</strain>
    </source>
</reference>
<sequence length="47" mass="5434">MEDSARWRPGHIRRPNPHTMLTVSSVRVPSEFRKRSGLNSDAFGYFS</sequence>
<dbReference type="AlphaFoldDB" id="A0A1J8PW01"/>
<evidence type="ECO:0000313" key="2">
    <source>
        <dbReference type="Proteomes" id="UP000183567"/>
    </source>
</evidence>
<evidence type="ECO:0000313" key="1">
    <source>
        <dbReference type="EMBL" id="OJA13446.1"/>
    </source>
</evidence>
<organism evidence="1 2">
    <name type="scientific">Rhizopogon vesiculosus</name>
    <dbReference type="NCBI Taxonomy" id="180088"/>
    <lineage>
        <taxon>Eukaryota</taxon>
        <taxon>Fungi</taxon>
        <taxon>Dikarya</taxon>
        <taxon>Basidiomycota</taxon>
        <taxon>Agaricomycotina</taxon>
        <taxon>Agaricomycetes</taxon>
        <taxon>Agaricomycetidae</taxon>
        <taxon>Boletales</taxon>
        <taxon>Suillineae</taxon>
        <taxon>Rhizopogonaceae</taxon>
        <taxon>Rhizopogon</taxon>
    </lineage>
</organism>
<protein>
    <submittedName>
        <fullName evidence="1">Uncharacterized protein</fullName>
    </submittedName>
</protein>
<proteinExistence type="predicted"/>
<feature type="non-terminal residue" evidence="1">
    <location>
        <position position="47"/>
    </location>
</feature>
<name>A0A1J8PW01_9AGAM</name>
<dbReference type="EMBL" id="LVVM01004154">
    <property type="protein sequence ID" value="OJA13446.1"/>
    <property type="molecule type" value="Genomic_DNA"/>
</dbReference>
<dbReference type="Proteomes" id="UP000183567">
    <property type="component" value="Unassembled WGS sequence"/>
</dbReference>
<keyword evidence="2" id="KW-1185">Reference proteome</keyword>